<proteinExistence type="predicted"/>
<evidence type="ECO:0000313" key="2">
    <source>
        <dbReference type="Proteomes" id="UP000263753"/>
    </source>
</evidence>
<reference evidence="2" key="1">
    <citation type="submission" date="2018-09" db="EMBL/GenBank/DDBJ databases">
        <title>The complete genome of Acinetobacter sp. strain WCHAc010005.</title>
        <authorList>
            <person name="Hu Y."/>
            <person name="Long H."/>
            <person name="Feng Y."/>
            <person name="Zong Z."/>
        </authorList>
    </citation>
    <scope>NUCLEOTIDE SEQUENCE [LARGE SCALE GENOMIC DNA]</scope>
    <source>
        <strain evidence="2">WCHAc010005</strain>
    </source>
</reference>
<dbReference type="EMBL" id="CP032134">
    <property type="protein sequence ID" value="AXY56830.1"/>
    <property type="molecule type" value="Genomic_DNA"/>
</dbReference>
<name>A0A3B7LVC9_9GAMM</name>
<gene>
    <name evidence="1" type="ORF">CDG60_09790</name>
</gene>
<dbReference type="KEGG" id="achi:CDG60_09790"/>
<protein>
    <submittedName>
        <fullName evidence="1">Uncharacterized protein</fullName>
    </submittedName>
</protein>
<dbReference type="RefSeq" id="WP_087514150.1">
    <property type="nucleotide sequence ID" value="NZ_CP032134.1"/>
</dbReference>
<sequence length="262" mass="30340">MNQLNQGDIKFLIATLRTLYASQFNKNFPFDGPNAVPLTMVEQIVANSLTGVSKQQFDRGIVLLSTTGKKFMPSFAEFKELCVGQDWWNSQKAWVKACEYTRIMKHEPVQISEDVFQYQEITTIAKFALDQVMLLITDGEMHEAKRQFVRLYDEYLAEAQLKGRVQQWYQEPQQLTWNNEKKEHVPVVREEAQRALEALKQKLNVNNRQIHKPQKLKAKAKQPEIDTYWPDPFDDKAAYLNACDLDGVVVPIGIRRQMESGV</sequence>
<organism evidence="1 2">
    <name type="scientific">Acinetobacter chinensis</name>
    <dbReference type="NCBI Taxonomy" id="2004650"/>
    <lineage>
        <taxon>Bacteria</taxon>
        <taxon>Pseudomonadati</taxon>
        <taxon>Pseudomonadota</taxon>
        <taxon>Gammaproteobacteria</taxon>
        <taxon>Moraxellales</taxon>
        <taxon>Moraxellaceae</taxon>
        <taxon>Acinetobacter</taxon>
    </lineage>
</organism>
<dbReference type="Proteomes" id="UP000263753">
    <property type="component" value="Chromosome"/>
</dbReference>
<dbReference type="AlphaFoldDB" id="A0A3B7LVC9"/>
<evidence type="ECO:0000313" key="1">
    <source>
        <dbReference type="EMBL" id="AXY56830.1"/>
    </source>
</evidence>
<accession>A0A3B7LVC9</accession>